<name>A0A565CBZ0_9BRAS</name>
<dbReference type="Proteomes" id="UP000489600">
    <property type="component" value="Unassembled WGS sequence"/>
</dbReference>
<proteinExistence type="predicted"/>
<dbReference type="AlphaFoldDB" id="A0A565CBZ0"/>
<reference evidence="2" key="1">
    <citation type="submission" date="2019-07" db="EMBL/GenBank/DDBJ databases">
        <authorList>
            <person name="Dittberner H."/>
        </authorList>
    </citation>
    <scope>NUCLEOTIDE SEQUENCE [LARGE SCALE GENOMIC DNA]</scope>
</reference>
<evidence type="ECO:0000313" key="3">
    <source>
        <dbReference type="Proteomes" id="UP000489600"/>
    </source>
</evidence>
<gene>
    <name evidence="2" type="ORF">ANE_LOCUS21639</name>
</gene>
<organism evidence="2 3">
    <name type="scientific">Arabis nemorensis</name>
    <dbReference type="NCBI Taxonomy" id="586526"/>
    <lineage>
        <taxon>Eukaryota</taxon>
        <taxon>Viridiplantae</taxon>
        <taxon>Streptophyta</taxon>
        <taxon>Embryophyta</taxon>
        <taxon>Tracheophyta</taxon>
        <taxon>Spermatophyta</taxon>
        <taxon>Magnoliopsida</taxon>
        <taxon>eudicotyledons</taxon>
        <taxon>Gunneridae</taxon>
        <taxon>Pentapetalae</taxon>
        <taxon>rosids</taxon>
        <taxon>malvids</taxon>
        <taxon>Brassicales</taxon>
        <taxon>Brassicaceae</taxon>
        <taxon>Arabideae</taxon>
        <taxon>Arabis</taxon>
    </lineage>
</organism>
<keyword evidence="3" id="KW-1185">Reference proteome</keyword>
<comment type="caution">
    <text evidence="2">The sequence shown here is derived from an EMBL/GenBank/DDBJ whole genome shotgun (WGS) entry which is preliminary data.</text>
</comment>
<accession>A0A565CBZ0</accession>
<feature type="region of interest" description="Disordered" evidence="1">
    <location>
        <begin position="1"/>
        <end position="43"/>
    </location>
</feature>
<evidence type="ECO:0000313" key="2">
    <source>
        <dbReference type="EMBL" id="VVB11195.1"/>
    </source>
</evidence>
<evidence type="ECO:0000256" key="1">
    <source>
        <dbReference type="SAM" id="MobiDB-lite"/>
    </source>
</evidence>
<sequence length="63" mass="6563">MVVTREGSRGRRYSRRGGVSRGRVFCQGGGVSRGRSGKPTGAVAGARPPALLVVEDQPALLVL</sequence>
<dbReference type="EMBL" id="CABITT030000007">
    <property type="protein sequence ID" value="VVB11195.1"/>
    <property type="molecule type" value="Genomic_DNA"/>
</dbReference>
<protein>
    <submittedName>
        <fullName evidence="2">Uncharacterized protein</fullName>
    </submittedName>
</protein>